<dbReference type="HAMAP" id="MF_00295">
    <property type="entry name" value="MetA_acyltransf"/>
    <property type="match status" value="1"/>
</dbReference>
<keyword evidence="6 8" id="KW-0012">Acyltransferase</keyword>
<comment type="caution">
    <text evidence="8">Lacks conserved residue(s) required for the propagation of feature annotation.</text>
</comment>
<feature type="site" description="Important for acyl-CoA specificity" evidence="8">
    <location>
        <position position="111"/>
    </location>
</feature>
<dbReference type="Gene3D" id="3.40.50.880">
    <property type="match status" value="1"/>
</dbReference>
<evidence type="ECO:0000256" key="9">
    <source>
        <dbReference type="PIRSR" id="PIRSR000450-1"/>
    </source>
</evidence>
<dbReference type="PANTHER" id="PTHR20919">
    <property type="entry name" value="HOMOSERINE O-SUCCINYLTRANSFERASE"/>
    <property type="match status" value="1"/>
</dbReference>
<dbReference type="SUPFAM" id="SSF52317">
    <property type="entry name" value="Class I glutamine amidotransferase-like"/>
    <property type="match status" value="1"/>
</dbReference>
<evidence type="ECO:0000256" key="5">
    <source>
        <dbReference type="ARBA" id="ARBA00023167"/>
    </source>
</evidence>
<evidence type="ECO:0000256" key="8">
    <source>
        <dbReference type="HAMAP-Rule" id="MF_00295"/>
    </source>
</evidence>
<evidence type="ECO:0000256" key="7">
    <source>
        <dbReference type="ARBA" id="ARBA00049043"/>
    </source>
</evidence>
<evidence type="ECO:0000256" key="4">
    <source>
        <dbReference type="ARBA" id="ARBA00022679"/>
    </source>
</evidence>
<comment type="subcellular location">
    <subcellularLocation>
        <location evidence="1 8">Cytoplasm</location>
    </subcellularLocation>
</comment>
<dbReference type="GO" id="GO:0005737">
    <property type="term" value="C:cytoplasm"/>
    <property type="evidence" value="ECO:0007669"/>
    <property type="project" value="UniProtKB-SubCell"/>
</dbReference>
<dbReference type="FunFam" id="3.40.50.880:FF:000004">
    <property type="entry name" value="Homoserine O-succinyltransferase"/>
    <property type="match status" value="1"/>
</dbReference>
<feature type="active site" evidence="8">
    <location>
        <position position="237"/>
    </location>
</feature>
<comment type="pathway">
    <text evidence="8">Amino-acid biosynthesis; L-methionine biosynthesis via de novo pathway; O-acetyl-L-homoserine from L-homoserine: step 1/1.</text>
</comment>
<comment type="caution">
    <text evidence="10">The sequence shown here is derived from an EMBL/GenBank/DDBJ whole genome shotgun (WGS) entry which is preliminary data.</text>
</comment>
<dbReference type="OrthoDB" id="9772423at2"/>
<evidence type="ECO:0000313" key="11">
    <source>
        <dbReference type="EMBL" id="KDR95395.1"/>
    </source>
</evidence>
<evidence type="ECO:0000256" key="2">
    <source>
        <dbReference type="ARBA" id="ARBA00022490"/>
    </source>
</evidence>
<dbReference type="STRING" id="1121324.CLIT_10c01220"/>
<dbReference type="PANTHER" id="PTHR20919:SF0">
    <property type="entry name" value="HOMOSERINE O-SUCCINYLTRANSFERASE"/>
    <property type="match status" value="1"/>
</dbReference>
<name>A0A069RAY3_PEPLI</name>
<dbReference type="InterPro" id="IPR029062">
    <property type="entry name" value="Class_I_gatase-like"/>
</dbReference>
<protein>
    <recommendedName>
        <fullName evidence="8">Homoserine O-acetyltransferase</fullName>
        <shortName evidence="8">HAT</shortName>
        <ecNumber evidence="8">2.3.1.31</ecNumber>
    </recommendedName>
    <alternativeName>
        <fullName evidence="8">Homoserine transacetylase</fullName>
        <shortName evidence="8">HTA</shortName>
    </alternativeName>
</protein>
<dbReference type="UniPathway" id="UPA00051">
    <property type="reaction ID" value="UER00074"/>
</dbReference>
<comment type="catalytic activity">
    <reaction evidence="7 8">
        <text>L-homoserine + acetyl-CoA = O-acetyl-L-homoserine + CoA</text>
        <dbReference type="Rhea" id="RHEA:13701"/>
        <dbReference type="ChEBI" id="CHEBI:57287"/>
        <dbReference type="ChEBI" id="CHEBI:57288"/>
        <dbReference type="ChEBI" id="CHEBI:57476"/>
        <dbReference type="ChEBI" id="CHEBI:57716"/>
        <dbReference type="EC" id="2.3.1.31"/>
    </reaction>
</comment>
<feature type="active site" description="Proton acceptor" evidence="8">
    <location>
        <position position="235"/>
    </location>
</feature>
<evidence type="ECO:0000256" key="1">
    <source>
        <dbReference type="ARBA" id="ARBA00004496"/>
    </source>
</evidence>
<evidence type="ECO:0000256" key="3">
    <source>
        <dbReference type="ARBA" id="ARBA00022605"/>
    </source>
</evidence>
<dbReference type="GO" id="GO:0019281">
    <property type="term" value="P:L-methionine biosynthetic process from homoserine via O-succinyl-L-homoserine and cystathionine"/>
    <property type="evidence" value="ECO:0007669"/>
    <property type="project" value="InterPro"/>
</dbReference>
<dbReference type="EMBL" id="JJMM01000026">
    <property type="protein sequence ID" value="KDR93968.1"/>
    <property type="molecule type" value="Genomic_DNA"/>
</dbReference>
<dbReference type="Proteomes" id="UP000027946">
    <property type="component" value="Unassembled WGS sequence"/>
</dbReference>
<comment type="function">
    <text evidence="8">Transfers an acetyl group from acetyl-CoA to L-homoserine, forming acetyl-L-homoserine.</text>
</comment>
<dbReference type="RefSeq" id="WP_038263599.1">
    <property type="nucleotide sequence ID" value="NZ_FSRH01000004.1"/>
</dbReference>
<evidence type="ECO:0000256" key="6">
    <source>
        <dbReference type="ARBA" id="ARBA00023315"/>
    </source>
</evidence>
<accession>A0A069RAY3</accession>
<reference evidence="10 12" key="1">
    <citation type="submission" date="2014-03" db="EMBL/GenBank/DDBJ databases">
        <title>Genome sequence of Clostridium litorale W6, DSM 5388.</title>
        <authorList>
            <person name="Poehlein A."/>
            <person name="Jagirdar A."/>
            <person name="Khonsari B."/>
            <person name="Chibani C.M."/>
            <person name="Gutierrez Gutierrez D.A."/>
            <person name="Davydova E."/>
            <person name="Alghaithi H.S."/>
            <person name="Nair K.P."/>
            <person name="Dhamotharan K."/>
            <person name="Chandran L."/>
            <person name="G W."/>
            <person name="Daniel R."/>
        </authorList>
    </citation>
    <scope>NUCLEOTIDE SEQUENCE [LARGE SCALE GENOMIC DNA]</scope>
    <source>
        <strain evidence="10 12">W6</strain>
    </source>
</reference>
<feature type="binding site" evidence="8">
    <location>
        <position position="192"/>
    </location>
    <ligand>
        <name>substrate</name>
    </ligand>
</feature>
<dbReference type="InterPro" id="IPR005697">
    <property type="entry name" value="HST_MetA"/>
</dbReference>
<dbReference type="InterPro" id="IPR033752">
    <property type="entry name" value="MetA_family"/>
</dbReference>
<feature type="binding site" evidence="8">
    <location>
        <position position="163"/>
    </location>
    <ligand>
        <name>substrate</name>
    </ligand>
</feature>
<dbReference type="CDD" id="cd03131">
    <property type="entry name" value="GATase1_HTS"/>
    <property type="match status" value="1"/>
</dbReference>
<proteinExistence type="inferred from homology"/>
<evidence type="ECO:0000313" key="12">
    <source>
        <dbReference type="Proteomes" id="UP000027946"/>
    </source>
</evidence>
<gene>
    <name evidence="10" type="primary">metA</name>
    <name evidence="8" type="synonym">metAA</name>
    <name evidence="11" type="ORF">CLIT_10c01220</name>
    <name evidence="10" type="ORF">CLIT_23c02400</name>
</gene>
<feature type="active site" description="Acyl-thioester intermediate" evidence="8 9">
    <location>
        <position position="142"/>
    </location>
</feature>
<sequence>MPIILPERLPAKKVLEGENVFVMTEKKALTQDIRALKILIVNLMPTKIETETQLVRLLGNTPLQVEVTFLNTSSYESKNISREHLNEFYHTFDQIKDKKFDGMIITGAPVEHIEFEQVEYWEELKRIMDYSVSNVTSTLHICWGAQAGLYHHYGISKYQLPEKKFGVFAHTPLDRTSRLLRGVDDVFYVPHSRHTDVKREDIEKVKELNIISFSKEAGVHMVETPGGKQVFVTGHSEYDPLTLKGEYDRDIQKGLSIDVPVNYFENDDPSLPPVVTWRSHANLIFNNWLNYYVYQQTPYEL</sequence>
<dbReference type="NCBIfam" id="TIGR01001">
    <property type="entry name" value="metA"/>
    <property type="match status" value="1"/>
</dbReference>
<dbReference type="GO" id="GO:0004414">
    <property type="term" value="F:homoserine O-acetyltransferase activity"/>
    <property type="evidence" value="ECO:0007669"/>
    <property type="project" value="UniProtKB-EC"/>
</dbReference>
<feature type="binding site" evidence="8">
    <location>
        <position position="249"/>
    </location>
    <ligand>
        <name>substrate</name>
    </ligand>
</feature>
<dbReference type="GO" id="GO:0008899">
    <property type="term" value="F:homoserine O-succinyltransferase activity"/>
    <property type="evidence" value="ECO:0007669"/>
    <property type="project" value="UniProtKB-UniRule"/>
</dbReference>
<dbReference type="EC" id="2.3.1.31" evidence="8"/>
<dbReference type="PIRSF" id="PIRSF000450">
    <property type="entry name" value="H_ser_succinyltr"/>
    <property type="match status" value="1"/>
</dbReference>
<dbReference type="EMBL" id="JJMM01000010">
    <property type="protein sequence ID" value="KDR95395.1"/>
    <property type="molecule type" value="Genomic_DNA"/>
</dbReference>
<keyword evidence="5 8" id="KW-0486">Methionine biosynthesis</keyword>
<evidence type="ECO:0000313" key="10">
    <source>
        <dbReference type="EMBL" id="KDR93968.1"/>
    </source>
</evidence>
<comment type="similarity">
    <text evidence="8">Belongs to the MetA family.</text>
</comment>
<organism evidence="10 12">
    <name type="scientific">Peptoclostridium litorale DSM 5388</name>
    <dbReference type="NCBI Taxonomy" id="1121324"/>
    <lineage>
        <taxon>Bacteria</taxon>
        <taxon>Bacillati</taxon>
        <taxon>Bacillota</taxon>
        <taxon>Clostridia</taxon>
        <taxon>Peptostreptococcales</taxon>
        <taxon>Peptoclostridiaceae</taxon>
        <taxon>Peptoclostridium</taxon>
    </lineage>
</organism>
<dbReference type="Pfam" id="PF04204">
    <property type="entry name" value="HTS"/>
    <property type="match status" value="1"/>
</dbReference>
<keyword evidence="4 8" id="KW-0808">Transferase</keyword>
<dbReference type="AlphaFoldDB" id="A0A069RAY3"/>
<keyword evidence="12" id="KW-1185">Reference proteome</keyword>
<feature type="site" description="Important for substrate specificity" evidence="8">
    <location>
        <position position="192"/>
    </location>
</feature>
<dbReference type="eggNOG" id="COG1897">
    <property type="taxonomic scope" value="Bacteria"/>
</dbReference>
<keyword evidence="3 8" id="KW-0028">Amino-acid biosynthesis</keyword>
<keyword evidence="2 8" id="KW-0963">Cytoplasm</keyword>